<evidence type="ECO:0008006" key="7">
    <source>
        <dbReference type="Google" id="ProtNLM"/>
    </source>
</evidence>
<proteinExistence type="predicted"/>
<dbReference type="GO" id="GO:0051301">
    <property type="term" value="P:cell division"/>
    <property type="evidence" value="ECO:0007669"/>
    <property type="project" value="UniProtKB-KW"/>
</dbReference>
<organism evidence="5 6">
    <name type="scientific">Candidatus Methanomassiliicoccus intestinalis</name>
    <dbReference type="NCBI Taxonomy" id="1406512"/>
    <lineage>
        <taxon>Archaea</taxon>
        <taxon>Methanobacteriati</taxon>
        <taxon>Thermoplasmatota</taxon>
        <taxon>Thermoplasmata</taxon>
        <taxon>Methanomassiliicoccales</taxon>
        <taxon>Methanomassiliicoccaceae</taxon>
        <taxon>Methanomassiliicoccus</taxon>
    </lineage>
</organism>
<protein>
    <recommendedName>
        <fullName evidence="7">Segregation and condensation protein B</fullName>
    </recommendedName>
</protein>
<dbReference type="InterPro" id="IPR036390">
    <property type="entry name" value="WH_DNA-bd_sf"/>
</dbReference>
<dbReference type="SUPFAM" id="SSF46785">
    <property type="entry name" value="Winged helix' DNA-binding domain"/>
    <property type="match status" value="2"/>
</dbReference>
<dbReference type="Pfam" id="PF04079">
    <property type="entry name" value="SMC_ScpB"/>
    <property type="match status" value="1"/>
</dbReference>
<reference evidence="5" key="1">
    <citation type="submission" date="2016-03" db="EMBL/GenBank/DDBJ databases">
        <authorList>
            <person name="Borrel G."/>
            <person name="Mccann A."/>
            <person name="O'Toole P.W."/>
        </authorList>
    </citation>
    <scope>NUCLEOTIDE SEQUENCE</scope>
    <source>
        <strain evidence="5">183</strain>
    </source>
</reference>
<dbReference type="PANTHER" id="PTHR34298">
    <property type="entry name" value="SEGREGATION AND CONDENSATION PROTEIN B"/>
    <property type="match status" value="1"/>
</dbReference>
<dbReference type="PANTHER" id="PTHR34298:SF2">
    <property type="entry name" value="SEGREGATION AND CONDENSATION PROTEIN B"/>
    <property type="match status" value="1"/>
</dbReference>
<sequence>MDLDPVRIIEAVLFSSPQPVKISDMEIQTQLPSATVRKAVKDLTSEYEKKETSLRVAKVGSGYALLLKDEYAPFGRAFAPKEIPDNILRTATWIAYHQPVMQSDLAHALGSKTYTDVRELHELGLISMKKKGHSYVLSTTKKFPEYFGINGTSPTAIKKYLEERAKGN</sequence>
<evidence type="ECO:0000256" key="2">
    <source>
        <dbReference type="ARBA" id="ARBA00022618"/>
    </source>
</evidence>
<comment type="caution">
    <text evidence="5">The sequence shown here is derived from an EMBL/GenBank/DDBJ whole genome shotgun (WGS) entry which is preliminary data.</text>
</comment>
<keyword evidence="3" id="KW-0159">Chromosome partition</keyword>
<evidence type="ECO:0000256" key="3">
    <source>
        <dbReference type="ARBA" id="ARBA00022829"/>
    </source>
</evidence>
<keyword evidence="1" id="KW-0963">Cytoplasm</keyword>
<gene>
    <name evidence="5" type="ORF">A3207_04320</name>
</gene>
<evidence type="ECO:0000256" key="1">
    <source>
        <dbReference type="ARBA" id="ARBA00022490"/>
    </source>
</evidence>
<evidence type="ECO:0000313" key="5">
    <source>
        <dbReference type="EMBL" id="TQS81632.1"/>
    </source>
</evidence>
<dbReference type="Proteomes" id="UP000752814">
    <property type="component" value="Unassembled WGS sequence"/>
</dbReference>
<accession>A0A8J8PDD3</accession>
<dbReference type="AlphaFoldDB" id="A0A8J8PDD3"/>
<dbReference type="InterPro" id="IPR036388">
    <property type="entry name" value="WH-like_DNA-bd_sf"/>
</dbReference>
<dbReference type="GO" id="GO:0051304">
    <property type="term" value="P:chromosome separation"/>
    <property type="evidence" value="ECO:0007669"/>
    <property type="project" value="InterPro"/>
</dbReference>
<evidence type="ECO:0000313" key="6">
    <source>
        <dbReference type="Proteomes" id="UP000752814"/>
    </source>
</evidence>
<keyword evidence="4" id="KW-0131">Cell cycle</keyword>
<dbReference type="InterPro" id="IPR005234">
    <property type="entry name" value="ScpB_csome_segregation"/>
</dbReference>
<dbReference type="EMBL" id="LVVT01000022">
    <property type="protein sequence ID" value="TQS81632.1"/>
    <property type="molecule type" value="Genomic_DNA"/>
</dbReference>
<keyword evidence="2" id="KW-0132">Cell division</keyword>
<dbReference type="RefSeq" id="WP_400195033.1">
    <property type="nucleotide sequence ID" value="NZ_CAYAYE010000010.1"/>
</dbReference>
<name>A0A8J8PDD3_9ARCH</name>
<evidence type="ECO:0000256" key="4">
    <source>
        <dbReference type="ARBA" id="ARBA00023306"/>
    </source>
</evidence>
<dbReference type="Gene3D" id="1.10.10.10">
    <property type="entry name" value="Winged helix-like DNA-binding domain superfamily/Winged helix DNA-binding domain"/>
    <property type="match status" value="2"/>
</dbReference>